<keyword evidence="3" id="KW-1134">Transmembrane beta strand</keyword>
<dbReference type="InterPro" id="IPR036942">
    <property type="entry name" value="Beta-barrel_TonB_sf"/>
</dbReference>
<evidence type="ECO:0000313" key="14">
    <source>
        <dbReference type="Proteomes" id="UP000322362"/>
    </source>
</evidence>
<dbReference type="InterPro" id="IPR000531">
    <property type="entry name" value="Beta-barrel_TonB"/>
</dbReference>
<reference evidence="13 14" key="1">
    <citation type="submission" date="2019-08" db="EMBL/GenBank/DDBJ databases">
        <title>Phlebobacter frassis gen. nov. sp. nov., a new member of family Sphingobacteriaceae isolated from sand fly rearing media.</title>
        <authorList>
            <person name="Kakumanu M.L."/>
            <person name="Marayati B.F."/>
            <person name="Wada-Katsumata A."/>
            <person name="Wasserberg G."/>
            <person name="Schal C."/>
            <person name="Apperson C.S."/>
            <person name="Ponnusamy L."/>
        </authorList>
    </citation>
    <scope>NUCLEOTIDE SEQUENCE [LARGE SCALE GENOMIC DNA]</scope>
    <source>
        <strain evidence="13 14">SSI9</strain>
    </source>
</reference>
<keyword evidence="14" id="KW-1185">Reference proteome</keyword>
<dbReference type="InterPro" id="IPR037066">
    <property type="entry name" value="Plug_dom_sf"/>
</dbReference>
<dbReference type="GO" id="GO:0009279">
    <property type="term" value="C:cell outer membrane"/>
    <property type="evidence" value="ECO:0007669"/>
    <property type="project" value="UniProtKB-SubCell"/>
</dbReference>
<comment type="subcellular location">
    <subcellularLocation>
        <location evidence="1">Cell outer membrane</location>
        <topology evidence="1">Multi-pass membrane protein</topology>
    </subcellularLocation>
</comment>
<keyword evidence="8 13" id="KW-0675">Receptor</keyword>
<dbReference type="Proteomes" id="UP000322362">
    <property type="component" value="Unassembled WGS sequence"/>
</dbReference>
<evidence type="ECO:0000259" key="11">
    <source>
        <dbReference type="Pfam" id="PF00593"/>
    </source>
</evidence>
<name>A0A5D4HF58_9SPHI</name>
<evidence type="ECO:0000256" key="6">
    <source>
        <dbReference type="ARBA" id="ARBA00023077"/>
    </source>
</evidence>
<evidence type="ECO:0000256" key="3">
    <source>
        <dbReference type="ARBA" id="ARBA00022452"/>
    </source>
</evidence>
<evidence type="ECO:0000256" key="7">
    <source>
        <dbReference type="ARBA" id="ARBA00023136"/>
    </source>
</evidence>
<evidence type="ECO:0000256" key="9">
    <source>
        <dbReference type="ARBA" id="ARBA00023237"/>
    </source>
</evidence>
<comment type="caution">
    <text evidence="13">The sequence shown here is derived from an EMBL/GenBank/DDBJ whole genome shotgun (WGS) entry which is preliminary data.</text>
</comment>
<gene>
    <name evidence="13" type="ORF">FXV77_05550</name>
</gene>
<dbReference type="InterPro" id="IPR012910">
    <property type="entry name" value="Plug_dom"/>
</dbReference>
<keyword evidence="6 10" id="KW-0798">TonB box</keyword>
<dbReference type="GO" id="GO:0044718">
    <property type="term" value="P:siderophore transmembrane transport"/>
    <property type="evidence" value="ECO:0007669"/>
    <property type="project" value="TreeGrafter"/>
</dbReference>
<organism evidence="13 14">
    <name type="scientific">Sphingobacterium phlebotomi</name>
    <dbReference type="NCBI Taxonomy" id="2605433"/>
    <lineage>
        <taxon>Bacteria</taxon>
        <taxon>Pseudomonadati</taxon>
        <taxon>Bacteroidota</taxon>
        <taxon>Sphingobacteriia</taxon>
        <taxon>Sphingobacteriales</taxon>
        <taxon>Sphingobacteriaceae</taxon>
        <taxon>Sphingobacterium</taxon>
    </lineage>
</organism>
<dbReference type="Pfam" id="PF00593">
    <property type="entry name" value="TonB_dep_Rec_b-barrel"/>
    <property type="match status" value="1"/>
</dbReference>
<proteinExistence type="inferred from homology"/>
<keyword evidence="7 10" id="KW-0472">Membrane</keyword>
<evidence type="ECO:0000256" key="8">
    <source>
        <dbReference type="ARBA" id="ARBA00023170"/>
    </source>
</evidence>
<dbReference type="Pfam" id="PF07715">
    <property type="entry name" value="Plug"/>
    <property type="match status" value="1"/>
</dbReference>
<dbReference type="GO" id="GO:0015344">
    <property type="term" value="F:siderophore uptake transmembrane transporter activity"/>
    <property type="evidence" value="ECO:0007669"/>
    <property type="project" value="TreeGrafter"/>
</dbReference>
<keyword evidence="4" id="KW-0812">Transmembrane</keyword>
<dbReference type="PANTHER" id="PTHR30069:SF29">
    <property type="entry name" value="HEMOGLOBIN AND HEMOGLOBIN-HAPTOGLOBIN-BINDING PROTEIN 1-RELATED"/>
    <property type="match status" value="1"/>
</dbReference>
<dbReference type="Gene3D" id="2.170.130.10">
    <property type="entry name" value="TonB-dependent receptor, plug domain"/>
    <property type="match status" value="1"/>
</dbReference>
<dbReference type="EMBL" id="VTAV01000002">
    <property type="protein sequence ID" value="TYR37470.1"/>
    <property type="molecule type" value="Genomic_DNA"/>
</dbReference>
<evidence type="ECO:0000256" key="10">
    <source>
        <dbReference type="RuleBase" id="RU003357"/>
    </source>
</evidence>
<dbReference type="AlphaFoldDB" id="A0A5D4HF58"/>
<evidence type="ECO:0000256" key="4">
    <source>
        <dbReference type="ARBA" id="ARBA00022692"/>
    </source>
</evidence>
<feature type="domain" description="TonB-dependent receptor plug" evidence="12">
    <location>
        <begin position="144"/>
        <end position="221"/>
    </location>
</feature>
<evidence type="ECO:0000313" key="13">
    <source>
        <dbReference type="EMBL" id="TYR37470.1"/>
    </source>
</evidence>
<dbReference type="InterPro" id="IPR039426">
    <property type="entry name" value="TonB-dep_rcpt-like"/>
</dbReference>
<dbReference type="RefSeq" id="WP_148918211.1">
    <property type="nucleotide sequence ID" value="NZ_VTAV01000002.1"/>
</dbReference>
<keyword evidence="5" id="KW-0732">Signal</keyword>
<sequence length="782" mass="88069">MKYIKLISVLIAGLICQIKLASGQSDYRYLNIEVKSVLGPIKSAELHFFKLQKTFHARDGKISVNVPSDFYIIGISAPKYKSKEIYVQLLRDTTMQVVLQSIDGSFVIEEVDVAGRNSNKVKTFQSDIETMDASSVERLPSLLGEKDIIRAIQLLPGITANVEGSSEMNVRGGSPDQNLILMDGVPLYNSSHLFGMYSSFNPLIVSGATVYKGAFPSSYGGKLSSVIDVKTRDPRLDKVAGDIDLGITSVKGTLDIPLIDGKSSIMIAGRRTFYDLLSKTFSQGESELVNFYSANLSWKFRPDPKNNFGLNIFAEGDYMGLKEHDWGSRISEVKKSQKAGSLSWTRIISEKMTNSALLWFSNYAADLTEEKRIPNSLSYRYQFQAPIRDIGFKNTLSWQVDTGWNIIGGIEYGYHSFEAGKFHGDEDGENFNHLSYRRLIAHELSTFFSGKWKSGPLQLEAGLRNNFYRTDRETYISLEPRLNGYYGVSEETALKWGYARMTQPVHRLMNSGLGMPLDIFMSSSEFTAPQQAHIFSIGMAKNYYLGRDLYTFSGDAFYKKMNKIISFSDGYDTRSVIYNANGGAFRADNILDALTIGEGKSLGVEIMAEKKTGSLNGWLSYTWSKTDNRYDDLNEGHWFSALQDRRHVLNLFANINITRRWHFSLTYMFLSGQPVNIPAYIFPSMEIGADNGVVISDTHYMYGYEGRNSSRMKDFHKVDINTGIKYTMGNAKGQVNIGLYNALNRRNASFYYLGKTQEDKSPVVKSVSMFPLMPSISFRLQF</sequence>
<protein>
    <submittedName>
        <fullName evidence="13">TonB-dependent receptor plug domain-containing protein</fullName>
    </submittedName>
</protein>
<evidence type="ECO:0000259" key="12">
    <source>
        <dbReference type="Pfam" id="PF07715"/>
    </source>
</evidence>
<evidence type="ECO:0000256" key="1">
    <source>
        <dbReference type="ARBA" id="ARBA00004571"/>
    </source>
</evidence>
<dbReference type="Gene3D" id="2.40.170.20">
    <property type="entry name" value="TonB-dependent receptor, beta-barrel domain"/>
    <property type="match status" value="1"/>
</dbReference>
<comment type="similarity">
    <text evidence="10">Belongs to the TonB-dependent receptor family.</text>
</comment>
<keyword evidence="2" id="KW-0813">Transport</keyword>
<accession>A0A5D4HF58</accession>
<evidence type="ECO:0000256" key="2">
    <source>
        <dbReference type="ARBA" id="ARBA00022448"/>
    </source>
</evidence>
<evidence type="ECO:0000256" key="5">
    <source>
        <dbReference type="ARBA" id="ARBA00022729"/>
    </source>
</evidence>
<dbReference type="SUPFAM" id="SSF56935">
    <property type="entry name" value="Porins"/>
    <property type="match status" value="1"/>
</dbReference>
<feature type="domain" description="TonB-dependent receptor-like beta-barrel" evidence="11">
    <location>
        <begin position="314"/>
        <end position="741"/>
    </location>
</feature>
<keyword evidence="9" id="KW-0998">Cell outer membrane</keyword>
<dbReference type="PANTHER" id="PTHR30069">
    <property type="entry name" value="TONB-DEPENDENT OUTER MEMBRANE RECEPTOR"/>
    <property type="match status" value="1"/>
</dbReference>